<dbReference type="Gene3D" id="3.30.1330.40">
    <property type="entry name" value="RutC-like"/>
    <property type="match status" value="2"/>
</dbReference>
<evidence type="ECO:0000256" key="2">
    <source>
        <dbReference type="ARBA" id="ARBA00012089"/>
    </source>
</evidence>
<evidence type="ECO:0000256" key="3">
    <source>
        <dbReference type="ARBA" id="ARBA00018426"/>
    </source>
</evidence>
<feature type="domain" description="Diphthamide synthase" evidence="10">
    <location>
        <begin position="96"/>
        <end position="248"/>
    </location>
</feature>
<dbReference type="EC" id="6.3.1.14" evidence="2"/>
<dbReference type="FunFam" id="3.40.50.620:FF:000145">
    <property type="entry name" value="ATP-binding domain containing protein"/>
    <property type="match status" value="1"/>
</dbReference>
<sequence>MKIVALLSGGKDSCYNLVHCAQNGHELVAAASLGPGPGKEEIDSFMYQTVGQDVIEVVVQALDVPLFRGTIKGTAVEQGAEYGARAPAADPDTAGAGITGDETEDLYELLKTVKRHFPEVQGVSVGAILSNYQRVRVEHVCRRLSLTSLCYLWQRDQRELMAEMVEAGMEAIIIKVAGIGLTAKHLGKTLAEMQPTLNKLNDLYGSHICGEGGEYESLTLDCPIFKQRINLISTETVIHSDNDFASVAYLRIKEAALEAKEGFIARAVPAPPLLTEQGEEARNAIESNGHSEASECYQFTHLNIVQSEGASIKRIGRWIAIGNVEARTAENDMSLEDEIKACFAIVQDALAAHSLALSSIAHINLYISSIHDFARTNAVYSTMFGTSPPTRACVAVDLPNHTRVRMDCVAYEETSPHDRQALHVQSLSYWAPANIGPYSQAVVVDERVFISGQIGLVP</sequence>
<reference evidence="12" key="1">
    <citation type="journal article" date="2014" name="Proc. Natl. Acad. Sci. U.S.A.">
        <title>Extensive sampling of basidiomycete genomes demonstrates inadequacy of the white-rot/brown-rot paradigm for wood decay fungi.</title>
        <authorList>
            <person name="Riley R."/>
            <person name="Salamov A.A."/>
            <person name="Brown D.W."/>
            <person name="Nagy L.G."/>
            <person name="Floudas D."/>
            <person name="Held B.W."/>
            <person name="Levasseur A."/>
            <person name="Lombard V."/>
            <person name="Morin E."/>
            <person name="Otillar R."/>
            <person name="Lindquist E.A."/>
            <person name="Sun H."/>
            <person name="LaButti K.M."/>
            <person name="Schmutz J."/>
            <person name="Jabbour D."/>
            <person name="Luo H."/>
            <person name="Baker S.E."/>
            <person name="Pisabarro A.G."/>
            <person name="Walton J.D."/>
            <person name="Blanchette R.A."/>
            <person name="Henrissat B."/>
            <person name="Martin F."/>
            <person name="Cullen D."/>
            <person name="Hibbett D.S."/>
            <person name="Grigoriev I.V."/>
        </authorList>
    </citation>
    <scope>NUCLEOTIDE SEQUENCE [LARGE SCALE GENOMIC DNA]</scope>
    <source>
        <strain evidence="12">FD-172 SS1</strain>
    </source>
</reference>
<evidence type="ECO:0000313" key="11">
    <source>
        <dbReference type="EMBL" id="KDQ20709.1"/>
    </source>
</evidence>
<dbReference type="STRING" id="930990.A0A067MYL6"/>
<dbReference type="SUPFAM" id="SSF55298">
    <property type="entry name" value="YjgF-like"/>
    <property type="match status" value="2"/>
</dbReference>
<gene>
    <name evidence="11" type="ORF">BOTBODRAFT_61808</name>
</gene>
<evidence type="ECO:0000256" key="8">
    <source>
        <dbReference type="ARBA" id="ARBA00031552"/>
    </source>
</evidence>
<dbReference type="FunCoup" id="A0A067MYL6">
    <property type="interactions" value="20"/>
</dbReference>
<evidence type="ECO:0000313" key="12">
    <source>
        <dbReference type="Proteomes" id="UP000027195"/>
    </source>
</evidence>
<dbReference type="OrthoDB" id="686384at2759"/>
<dbReference type="Pfam" id="PF01042">
    <property type="entry name" value="Ribonuc_L-PSP"/>
    <property type="match status" value="1"/>
</dbReference>
<comment type="pathway">
    <text evidence="1">Protein modification; peptidyl-diphthamide biosynthesis.</text>
</comment>
<dbReference type="NCBIfam" id="TIGR00290">
    <property type="entry name" value="MJ0570_dom"/>
    <property type="match status" value="1"/>
</dbReference>
<evidence type="ECO:0000256" key="6">
    <source>
        <dbReference type="ARBA" id="ARBA00022840"/>
    </source>
</evidence>
<protein>
    <recommendedName>
        <fullName evidence="3">Diphthine--ammonia ligase</fullName>
        <ecNumber evidence="2">6.3.1.14</ecNumber>
    </recommendedName>
    <alternativeName>
        <fullName evidence="7">Diphthamide synthase</fullName>
    </alternativeName>
    <alternativeName>
        <fullName evidence="8">Diphthamide synthetase</fullName>
    </alternativeName>
</protein>
<dbReference type="InterPro" id="IPR014729">
    <property type="entry name" value="Rossmann-like_a/b/a_fold"/>
</dbReference>
<evidence type="ECO:0000256" key="4">
    <source>
        <dbReference type="ARBA" id="ARBA00022598"/>
    </source>
</evidence>
<evidence type="ECO:0000256" key="9">
    <source>
        <dbReference type="ARBA" id="ARBA00048108"/>
    </source>
</evidence>
<dbReference type="InParanoid" id="A0A067MYL6"/>
<comment type="catalytic activity">
    <reaction evidence="9">
        <text>diphthine-[translation elongation factor 2] + NH4(+) + ATP = diphthamide-[translation elongation factor 2] + AMP + diphosphate + H(+)</text>
        <dbReference type="Rhea" id="RHEA:19753"/>
        <dbReference type="Rhea" id="RHEA-COMP:10172"/>
        <dbReference type="Rhea" id="RHEA-COMP:10174"/>
        <dbReference type="ChEBI" id="CHEBI:15378"/>
        <dbReference type="ChEBI" id="CHEBI:16692"/>
        <dbReference type="ChEBI" id="CHEBI:28938"/>
        <dbReference type="ChEBI" id="CHEBI:30616"/>
        <dbReference type="ChEBI" id="CHEBI:33019"/>
        <dbReference type="ChEBI" id="CHEBI:82696"/>
        <dbReference type="ChEBI" id="CHEBI:456215"/>
        <dbReference type="EC" id="6.3.1.14"/>
    </reaction>
</comment>
<dbReference type="GO" id="GO:0017178">
    <property type="term" value="F:diphthine-ammonia ligase activity"/>
    <property type="evidence" value="ECO:0007669"/>
    <property type="project" value="UniProtKB-EC"/>
</dbReference>
<accession>A0A067MYL6</accession>
<dbReference type="GO" id="GO:0005524">
    <property type="term" value="F:ATP binding"/>
    <property type="evidence" value="ECO:0007669"/>
    <property type="project" value="UniProtKB-KW"/>
</dbReference>
<dbReference type="FunFam" id="3.30.1330.40:FF:000012">
    <property type="entry name" value="diphthine--ammonia ligase isoform X1"/>
    <property type="match status" value="1"/>
</dbReference>
<dbReference type="Proteomes" id="UP000027195">
    <property type="component" value="Unassembled WGS sequence"/>
</dbReference>
<keyword evidence="6" id="KW-0067">ATP-binding</keyword>
<evidence type="ECO:0000256" key="7">
    <source>
        <dbReference type="ARBA" id="ARBA00029814"/>
    </source>
</evidence>
<keyword evidence="5" id="KW-0547">Nucleotide-binding</keyword>
<dbReference type="HOGENOM" id="CLU_010289_2_1_1"/>
<organism evidence="11 12">
    <name type="scientific">Botryobasidium botryosum (strain FD-172 SS1)</name>
    <dbReference type="NCBI Taxonomy" id="930990"/>
    <lineage>
        <taxon>Eukaryota</taxon>
        <taxon>Fungi</taxon>
        <taxon>Dikarya</taxon>
        <taxon>Basidiomycota</taxon>
        <taxon>Agaricomycotina</taxon>
        <taxon>Agaricomycetes</taxon>
        <taxon>Cantharellales</taxon>
        <taxon>Botryobasidiaceae</taxon>
        <taxon>Botryobasidium</taxon>
    </lineage>
</organism>
<evidence type="ECO:0000256" key="5">
    <source>
        <dbReference type="ARBA" id="ARBA00022741"/>
    </source>
</evidence>
<feature type="non-terminal residue" evidence="11">
    <location>
        <position position="458"/>
    </location>
</feature>
<dbReference type="PANTHER" id="PTHR12196">
    <property type="entry name" value="DOMAIN OF UNKNOWN FUNCTION 71 DUF71 -CONTAINING PROTEIN"/>
    <property type="match status" value="1"/>
</dbReference>
<dbReference type="Pfam" id="PF01902">
    <property type="entry name" value="Diphthami_syn_2"/>
    <property type="match status" value="2"/>
</dbReference>
<dbReference type="InterPro" id="IPR002761">
    <property type="entry name" value="Diphthami_syn_dom"/>
</dbReference>
<dbReference type="InterPro" id="IPR035959">
    <property type="entry name" value="RutC-like_sf"/>
</dbReference>
<dbReference type="InterPro" id="IPR030662">
    <property type="entry name" value="DPH6/MJ0570"/>
</dbReference>
<dbReference type="Gene3D" id="3.40.50.620">
    <property type="entry name" value="HUPs"/>
    <property type="match status" value="1"/>
</dbReference>
<dbReference type="FunFam" id="3.90.1490.10:FF:000001">
    <property type="entry name" value="Diphthine--ammonia ligase"/>
    <property type="match status" value="1"/>
</dbReference>
<dbReference type="EMBL" id="KL198017">
    <property type="protein sequence ID" value="KDQ20709.1"/>
    <property type="molecule type" value="Genomic_DNA"/>
</dbReference>
<dbReference type="CDD" id="cd01994">
    <property type="entry name" value="AANH_PF0828-like"/>
    <property type="match status" value="1"/>
</dbReference>
<proteinExistence type="predicted"/>
<dbReference type="GO" id="GO:0017183">
    <property type="term" value="P:protein histidyl modification to diphthamide"/>
    <property type="evidence" value="ECO:0007669"/>
    <property type="project" value="TreeGrafter"/>
</dbReference>
<feature type="domain" description="Diphthamide synthase" evidence="10">
    <location>
        <begin position="1"/>
        <end position="79"/>
    </location>
</feature>
<name>A0A067MYL6_BOTB1</name>
<dbReference type="InterPro" id="IPR006175">
    <property type="entry name" value="YjgF/YER057c/UK114"/>
</dbReference>
<keyword evidence="4" id="KW-0436">Ligase</keyword>
<evidence type="ECO:0000259" key="10">
    <source>
        <dbReference type="Pfam" id="PF01902"/>
    </source>
</evidence>
<keyword evidence="12" id="KW-1185">Reference proteome</keyword>
<dbReference type="Gene3D" id="3.90.1490.10">
    <property type="entry name" value="putative n-type atp pyrophosphatase, domain 2"/>
    <property type="match status" value="1"/>
</dbReference>
<evidence type="ECO:0000256" key="1">
    <source>
        <dbReference type="ARBA" id="ARBA00005156"/>
    </source>
</evidence>
<dbReference type="PANTHER" id="PTHR12196:SF2">
    <property type="entry name" value="DIPHTHINE--AMMONIA LIGASE"/>
    <property type="match status" value="1"/>
</dbReference>
<dbReference type="SUPFAM" id="SSF52402">
    <property type="entry name" value="Adenine nucleotide alpha hydrolases-like"/>
    <property type="match status" value="1"/>
</dbReference>
<dbReference type="CDD" id="cd06155">
    <property type="entry name" value="eu_AANH_C_1"/>
    <property type="match status" value="1"/>
</dbReference>
<dbReference type="AlphaFoldDB" id="A0A067MYL6"/>